<keyword evidence="2" id="KW-0472">Membrane</keyword>
<protein>
    <submittedName>
        <fullName evidence="3">Uncharacterized protein</fullName>
    </submittedName>
</protein>
<evidence type="ECO:0000313" key="4">
    <source>
        <dbReference type="Proteomes" id="UP000663823"/>
    </source>
</evidence>
<evidence type="ECO:0000256" key="2">
    <source>
        <dbReference type="SAM" id="Phobius"/>
    </source>
</evidence>
<gene>
    <name evidence="3" type="ORF">OTI717_LOCUS39445</name>
</gene>
<proteinExistence type="predicted"/>
<evidence type="ECO:0000313" key="3">
    <source>
        <dbReference type="EMBL" id="CAF4222904.1"/>
    </source>
</evidence>
<sequence>MLNNSSKLSQEINQGYDDQAVIDGAAGGAGGGPLVLLPLADVFTDDSSSSSSSSPSSSFTTLSSSSSTTPTFSMPYILLSIVTCITIVGVYMLYESLFILAVENHGHVEVGKLKDRQAA</sequence>
<dbReference type="Proteomes" id="UP000663823">
    <property type="component" value="Unassembled WGS sequence"/>
</dbReference>
<keyword evidence="2" id="KW-0812">Transmembrane</keyword>
<dbReference type="EMBL" id="CAJOAX010025486">
    <property type="protein sequence ID" value="CAF4222904.1"/>
    <property type="molecule type" value="Genomic_DNA"/>
</dbReference>
<accession>A0A820CLB2</accession>
<feature type="non-terminal residue" evidence="3">
    <location>
        <position position="1"/>
    </location>
</feature>
<dbReference type="AlphaFoldDB" id="A0A820CLB2"/>
<keyword evidence="2" id="KW-1133">Transmembrane helix</keyword>
<organism evidence="3 4">
    <name type="scientific">Rotaria sordida</name>
    <dbReference type="NCBI Taxonomy" id="392033"/>
    <lineage>
        <taxon>Eukaryota</taxon>
        <taxon>Metazoa</taxon>
        <taxon>Spiralia</taxon>
        <taxon>Gnathifera</taxon>
        <taxon>Rotifera</taxon>
        <taxon>Eurotatoria</taxon>
        <taxon>Bdelloidea</taxon>
        <taxon>Philodinida</taxon>
        <taxon>Philodinidae</taxon>
        <taxon>Rotaria</taxon>
    </lineage>
</organism>
<feature type="transmembrane region" description="Helical" evidence="2">
    <location>
        <begin position="74"/>
        <end position="94"/>
    </location>
</feature>
<feature type="region of interest" description="Disordered" evidence="1">
    <location>
        <begin position="44"/>
        <end position="71"/>
    </location>
</feature>
<evidence type="ECO:0000256" key="1">
    <source>
        <dbReference type="SAM" id="MobiDB-lite"/>
    </source>
</evidence>
<comment type="caution">
    <text evidence="3">The sequence shown here is derived from an EMBL/GenBank/DDBJ whole genome shotgun (WGS) entry which is preliminary data.</text>
</comment>
<name>A0A820CLB2_9BILA</name>
<reference evidence="3" key="1">
    <citation type="submission" date="2021-02" db="EMBL/GenBank/DDBJ databases">
        <authorList>
            <person name="Nowell W R."/>
        </authorList>
    </citation>
    <scope>NUCLEOTIDE SEQUENCE</scope>
</reference>